<evidence type="ECO:0000259" key="7">
    <source>
        <dbReference type="PROSITE" id="PS50011"/>
    </source>
</evidence>
<dbReference type="SUPFAM" id="SSF56112">
    <property type="entry name" value="Protein kinase-like (PK-like)"/>
    <property type="match status" value="1"/>
</dbReference>
<sequence>MKSKLRKRSVSGGSFRDVSFGTFRGKDVVKKDFKLITTKNDRKYNYRETYTLAACNHRNIVNFIGAGPNTRIADVRYVVIERATNASLAELIHSDSAYSICHVMPWNGLAYLHSRPERIIHRDLKPANMLLFDGCTTLKISDFGSSKIIEAGKEDFQSVNQGSLIYMAPEVQRLF</sequence>
<evidence type="ECO:0000256" key="2">
    <source>
        <dbReference type="ARBA" id="ARBA00022527"/>
    </source>
</evidence>
<accession>A0A068YGR7</accession>
<proteinExistence type="inferred from homology"/>
<keyword evidence="6" id="KW-0067">ATP-binding</keyword>
<name>A0A068YGR7_ECHMU</name>
<dbReference type="GO" id="GO:0007254">
    <property type="term" value="P:JNK cascade"/>
    <property type="evidence" value="ECO:0007669"/>
    <property type="project" value="TreeGrafter"/>
</dbReference>
<dbReference type="SMART" id="SM00220">
    <property type="entry name" value="S_TKc"/>
    <property type="match status" value="1"/>
</dbReference>
<dbReference type="eggNOG" id="KOG0192">
    <property type="taxonomic scope" value="Eukaryota"/>
</dbReference>
<reference evidence="8" key="1">
    <citation type="journal article" date="2013" name="Nature">
        <title>The genomes of four tapeworm species reveal adaptations to parasitism.</title>
        <authorList>
            <person name="Tsai I.J."/>
            <person name="Zarowiecki M."/>
            <person name="Holroyd N."/>
            <person name="Garciarrubio A."/>
            <person name="Sanchez-Flores A."/>
            <person name="Brooks K.L."/>
            <person name="Tracey A."/>
            <person name="Bobes R.J."/>
            <person name="Fragoso G."/>
            <person name="Sciutto E."/>
            <person name="Aslett M."/>
            <person name="Beasley H."/>
            <person name="Bennett H.M."/>
            <person name="Cai J."/>
            <person name="Camicia F."/>
            <person name="Clark R."/>
            <person name="Cucher M."/>
            <person name="De Silva N."/>
            <person name="Day T.A."/>
            <person name="Deplazes P."/>
            <person name="Estrada K."/>
            <person name="Fernandez C."/>
            <person name="Holland P.W."/>
            <person name="Hou J."/>
            <person name="Hu S."/>
            <person name="Huckvale T."/>
            <person name="Hung S.S."/>
            <person name="Kamenetzky L."/>
            <person name="Keane J.A."/>
            <person name="Kiss F."/>
            <person name="Koziol U."/>
            <person name="Lambert O."/>
            <person name="Liu K."/>
            <person name="Luo X."/>
            <person name="Luo Y."/>
            <person name="Macchiaroli N."/>
            <person name="Nichol S."/>
            <person name="Paps J."/>
            <person name="Parkinson J."/>
            <person name="Pouchkina-Stantcheva N."/>
            <person name="Riddiford N."/>
            <person name="Rosenzvit M."/>
            <person name="Salinas G."/>
            <person name="Wasmuth J.D."/>
            <person name="Zamanian M."/>
            <person name="Zheng Y."/>
            <person name="Cai X."/>
            <person name="Soberon X."/>
            <person name="Olson P.D."/>
            <person name="Laclette J.P."/>
            <person name="Brehm K."/>
            <person name="Berriman M."/>
            <person name="Garciarrubio A."/>
            <person name="Bobes R.J."/>
            <person name="Fragoso G."/>
            <person name="Sanchez-Flores A."/>
            <person name="Estrada K."/>
            <person name="Cevallos M.A."/>
            <person name="Morett E."/>
            <person name="Gonzalez V."/>
            <person name="Portillo T."/>
            <person name="Ochoa-Leyva A."/>
            <person name="Jose M.V."/>
            <person name="Sciutto E."/>
            <person name="Landa A."/>
            <person name="Jimenez L."/>
            <person name="Valdes V."/>
            <person name="Carrero J.C."/>
            <person name="Larralde C."/>
            <person name="Morales-Montor J."/>
            <person name="Limon-Lason J."/>
            <person name="Soberon X."/>
            <person name="Laclette J.P."/>
        </authorList>
    </citation>
    <scope>NUCLEOTIDE SEQUENCE [LARGE SCALE GENOMIC DNA]</scope>
</reference>
<dbReference type="Pfam" id="PF00069">
    <property type="entry name" value="Pkinase"/>
    <property type="match status" value="1"/>
</dbReference>
<organism evidence="8 9">
    <name type="scientific">Echinococcus multilocularis</name>
    <name type="common">Fox tapeworm</name>
    <dbReference type="NCBI Taxonomy" id="6211"/>
    <lineage>
        <taxon>Eukaryota</taxon>
        <taxon>Metazoa</taxon>
        <taxon>Spiralia</taxon>
        <taxon>Lophotrochozoa</taxon>
        <taxon>Platyhelminthes</taxon>
        <taxon>Cestoda</taxon>
        <taxon>Eucestoda</taxon>
        <taxon>Cyclophyllidea</taxon>
        <taxon>Taeniidae</taxon>
        <taxon>Echinococcus</taxon>
    </lineage>
</organism>
<dbReference type="GO" id="GO:0005524">
    <property type="term" value="F:ATP binding"/>
    <property type="evidence" value="ECO:0007669"/>
    <property type="project" value="UniProtKB-KW"/>
</dbReference>
<evidence type="ECO:0000313" key="9">
    <source>
        <dbReference type="Proteomes" id="UP000017246"/>
    </source>
</evidence>
<dbReference type="STRING" id="6211.A0A068YGR7"/>
<keyword evidence="3" id="KW-0808">Transferase</keyword>
<dbReference type="AlphaFoldDB" id="A0A068YGR7"/>
<keyword evidence="9" id="KW-1185">Reference proteome</keyword>
<dbReference type="GO" id="GO:0004709">
    <property type="term" value="F:MAP kinase kinase kinase activity"/>
    <property type="evidence" value="ECO:0007669"/>
    <property type="project" value="TreeGrafter"/>
</dbReference>
<dbReference type="GO" id="GO:0019899">
    <property type="term" value="F:enzyme binding"/>
    <property type="evidence" value="ECO:0007669"/>
    <property type="project" value="UniProtKB-ARBA"/>
</dbReference>
<keyword evidence="2" id="KW-0723">Serine/threonine-protein kinase</keyword>
<dbReference type="PANTHER" id="PTHR46716">
    <property type="entry name" value="MITOGEN-ACTIVATED PROTEIN KINASE KINASE KINASE 7"/>
    <property type="match status" value="1"/>
</dbReference>
<dbReference type="Proteomes" id="UP000017246">
    <property type="component" value="Unassembled WGS sequence"/>
</dbReference>
<dbReference type="InterPro" id="IPR008271">
    <property type="entry name" value="Ser/Thr_kinase_AS"/>
</dbReference>
<comment type="similarity">
    <text evidence="1">Belongs to the protein kinase superfamily. STE Ser/Thr protein kinase family. MAP kinase kinase kinase subfamily.</text>
</comment>
<dbReference type="GO" id="GO:0006955">
    <property type="term" value="P:immune response"/>
    <property type="evidence" value="ECO:0007669"/>
    <property type="project" value="TreeGrafter"/>
</dbReference>
<protein>
    <submittedName>
        <fullName evidence="8">Mitogen activated protein kinase kinase kinase</fullName>
    </submittedName>
</protein>
<dbReference type="EMBL" id="LN902847">
    <property type="protein sequence ID" value="CDS41528.1"/>
    <property type="molecule type" value="Genomic_DNA"/>
</dbReference>
<dbReference type="PANTHER" id="PTHR46716:SF1">
    <property type="entry name" value="MITOGEN-ACTIVATED PROTEIN KINASE KINASE KINASE 7"/>
    <property type="match status" value="1"/>
</dbReference>
<evidence type="ECO:0000256" key="6">
    <source>
        <dbReference type="ARBA" id="ARBA00022840"/>
    </source>
</evidence>
<reference evidence="8" key="2">
    <citation type="submission" date="2015-11" db="EMBL/GenBank/DDBJ databases">
        <authorList>
            <person name="Zhang Y."/>
            <person name="Guo Z."/>
        </authorList>
    </citation>
    <scope>NUCLEOTIDE SEQUENCE</scope>
</reference>
<dbReference type="InterPro" id="IPR011009">
    <property type="entry name" value="Kinase-like_dom_sf"/>
</dbReference>
<evidence type="ECO:0000256" key="1">
    <source>
        <dbReference type="ARBA" id="ARBA00006529"/>
    </source>
</evidence>
<feature type="domain" description="Protein kinase" evidence="7">
    <location>
        <begin position="4"/>
        <end position="175"/>
    </location>
</feature>
<dbReference type="PROSITE" id="PS50011">
    <property type="entry name" value="PROTEIN_KINASE_DOM"/>
    <property type="match status" value="1"/>
</dbReference>
<dbReference type="Gene3D" id="1.10.510.10">
    <property type="entry name" value="Transferase(Phosphotransferase) domain 1"/>
    <property type="match status" value="1"/>
</dbReference>
<dbReference type="OrthoDB" id="4062651at2759"/>
<evidence type="ECO:0000256" key="3">
    <source>
        <dbReference type="ARBA" id="ARBA00022679"/>
    </source>
</evidence>
<gene>
    <name evidence="8" type="ORF">EmuJ_000918100</name>
</gene>
<evidence type="ECO:0000256" key="5">
    <source>
        <dbReference type="ARBA" id="ARBA00022777"/>
    </source>
</evidence>
<dbReference type="InterPro" id="IPR000719">
    <property type="entry name" value="Prot_kinase_dom"/>
</dbReference>
<keyword evidence="5 8" id="KW-0418">Kinase</keyword>
<evidence type="ECO:0000256" key="4">
    <source>
        <dbReference type="ARBA" id="ARBA00022741"/>
    </source>
</evidence>
<dbReference type="PROSITE" id="PS00108">
    <property type="entry name" value="PROTEIN_KINASE_ST"/>
    <property type="match status" value="1"/>
</dbReference>
<keyword evidence="4" id="KW-0547">Nucleotide-binding</keyword>
<dbReference type="GO" id="GO:0043123">
    <property type="term" value="P:positive regulation of canonical NF-kappaB signal transduction"/>
    <property type="evidence" value="ECO:0007669"/>
    <property type="project" value="TreeGrafter"/>
</dbReference>
<evidence type="ECO:0000313" key="8">
    <source>
        <dbReference type="EMBL" id="CDS41528.1"/>
    </source>
</evidence>